<name>A0A4R3YE62_9PAST</name>
<keyword evidence="3" id="KW-0540">Nuclease</keyword>
<feature type="domain" description="GIY-YIG" evidence="2">
    <location>
        <begin position="31"/>
        <end position="110"/>
    </location>
</feature>
<dbReference type="PANTHER" id="PTHR34477:SF1">
    <property type="entry name" value="UPF0213 PROTEIN YHBQ"/>
    <property type="match status" value="1"/>
</dbReference>
<evidence type="ECO:0000313" key="3">
    <source>
        <dbReference type="EMBL" id="TCV89134.1"/>
    </source>
</evidence>
<proteinExistence type="inferred from homology"/>
<dbReference type="Proteomes" id="UP000294619">
    <property type="component" value="Unassembled WGS sequence"/>
</dbReference>
<accession>A0A4R3YE62</accession>
<dbReference type="EMBL" id="SMCP01000002">
    <property type="protein sequence ID" value="TCV89134.1"/>
    <property type="molecule type" value="Genomic_DNA"/>
</dbReference>
<keyword evidence="3" id="KW-0255">Endonuclease</keyword>
<protein>
    <submittedName>
        <fullName evidence="3">Putative endonuclease</fullName>
    </submittedName>
</protein>
<dbReference type="InterPro" id="IPR050190">
    <property type="entry name" value="UPF0213_domain"/>
</dbReference>
<comment type="caution">
    <text evidence="3">The sequence shown here is derived from an EMBL/GenBank/DDBJ whole genome shotgun (WGS) entry which is preliminary data.</text>
</comment>
<gene>
    <name evidence="3" type="ORF">EDC16_1028</name>
</gene>
<dbReference type="RefSeq" id="WP_208857766.1">
    <property type="nucleotide sequence ID" value="NZ_LEKL01000001.1"/>
</dbReference>
<dbReference type="AlphaFoldDB" id="A0A4R3YE62"/>
<reference evidence="3 4" key="1">
    <citation type="submission" date="2019-03" db="EMBL/GenBank/DDBJ databases">
        <title>Genomic Encyclopedia of Type Strains, Phase IV (KMG-IV): sequencing the most valuable type-strain genomes for metagenomic binning, comparative biology and taxonomic classification.</title>
        <authorList>
            <person name="Goeker M."/>
        </authorList>
    </citation>
    <scope>NUCLEOTIDE SEQUENCE [LARGE SCALE GENOMIC DNA]</scope>
    <source>
        <strain evidence="3 4">DSM 28140</strain>
    </source>
</reference>
<dbReference type="PANTHER" id="PTHR34477">
    <property type="entry name" value="UPF0213 PROTEIN YHBQ"/>
    <property type="match status" value="1"/>
</dbReference>
<evidence type="ECO:0000259" key="2">
    <source>
        <dbReference type="PROSITE" id="PS50164"/>
    </source>
</evidence>
<dbReference type="Pfam" id="PF01541">
    <property type="entry name" value="GIY-YIG"/>
    <property type="match status" value="1"/>
</dbReference>
<dbReference type="Gene3D" id="3.40.1440.10">
    <property type="entry name" value="GIY-YIG endonuclease"/>
    <property type="match status" value="1"/>
</dbReference>
<sequence length="117" mass="13274">MKYLTELGLPLIKPHFAQNIELGNTDLIAAKPWSVYLLHCSNQAFYCGISNQPEQRFKAHLAGKGAKFTRMHPPLEMRLVYQALSRAEASRLEAKIKRLSAAQKRSLWCKLAEYLSG</sequence>
<evidence type="ECO:0000313" key="4">
    <source>
        <dbReference type="Proteomes" id="UP000294619"/>
    </source>
</evidence>
<evidence type="ECO:0000256" key="1">
    <source>
        <dbReference type="ARBA" id="ARBA00007435"/>
    </source>
</evidence>
<comment type="similarity">
    <text evidence="1">Belongs to the UPF0213 family.</text>
</comment>
<dbReference type="CDD" id="cd10456">
    <property type="entry name" value="GIY-YIG_UPF0213"/>
    <property type="match status" value="1"/>
</dbReference>
<dbReference type="GO" id="GO:0004519">
    <property type="term" value="F:endonuclease activity"/>
    <property type="evidence" value="ECO:0007669"/>
    <property type="project" value="UniProtKB-KW"/>
</dbReference>
<dbReference type="InterPro" id="IPR035901">
    <property type="entry name" value="GIY-YIG_endonuc_sf"/>
</dbReference>
<keyword evidence="3" id="KW-0378">Hydrolase</keyword>
<organism evidence="3 4">
    <name type="scientific">Testudinibacter aquarius</name>
    <dbReference type="NCBI Taxonomy" id="1524974"/>
    <lineage>
        <taxon>Bacteria</taxon>
        <taxon>Pseudomonadati</taxon>
        <taxon>Pseudomonadota</taxon>
        <taxon>Gammaproteobacteria</taxon>
        <taxon>Pasteurellales</taxon>
        <taxon>Pasteurellaceae</taxon>
        <taxon>Testudinibacter</taxon>
    </lineage>
</organism>
<dbReference type="PROSITE" id="PS50164">
    <property type="entry name" value="GIY_YIG"/>
    <property type="match status" value="1"/>
</dbReference>
<dbReference type="SUPFAM" id="SSF82771">
    <property type="entry name" value="GIY-YIG endonuclease"/>
    <property type="match status" value="1"/>
</dbReference>
<dbReference type="InterPro" id="IPR000305">
    <property type="entry name" value="GIY-YIG_endonuc"/>
</dbReference>